<evidence type="ECO:0000256" key="3">
    <source>
        <dbReference type="ARBA" id="ARBA00023277"/>
    </source>
</evidence>
<dbReference type="InterPro" id="IPR008928">
    <property type="entry name" value="6-hairpin_glycosidase_sf"/>
</dbReference>
<feature type="domain" description="NodB homology" evidence="7">
    <location>
        <begin position="614"/>
        <end position="823"/>
    </location>
</feature>
<evidence type="ECO:0000256" key="4">
    <source>
        <dbReference type="ARBA" id="ARBA00023295"/>
    </source>
</evidence>
<keyword evidence="5" id="KW-0624">Polysaccharide degradation</keyword>
<dbReference type="GO" id="GO:0016810">
    <property type="term" value="F:hydrolase activity, acting on carbon-nitrogen (but not peptide) bonds"/>
    <property type="evidence" value="ECO:0007669"/>
    <property type="project" value="InterPro"/>
</dbReference>
<feature type="signal peptide" evidence="6">
    <location>
        <begin position="1"/>
        <end position="19"/>
    </location>
</feature>
<keyword evidence="6" id="KW-0732">Signal</keyword>
<dbReference type="Gene3D" id="3.20.20.370">
    <property type="entry name" value="Glycoside hydrolase/deacetylase"/>
    <property type="match status" value="1"/>
</dbReference>
<evidence type="ECO:0000256" key="2">
    <source>
        <dbReference type="ARBA" id="ARBA00022801"/>
    </source>
</evidence>
<dbReference type="AlphaFoldDB" id="A0A7W5ZG19"/>
<dbReference type="SUPFAM" id="SSF48208">
    <property type="entry name" value="Six-hairpin glycosidases"/>
    <property type="match status" value="1"/>
</dbReference>
<dbReference type="GO" id="GO:0000272">
    <property type="term" value="P:polysaccharide catabolic process"/>
    <property type="evidence" value="ECO:0007669"/>
    <property type="project" value="UniProtKB-KW"/>
</dbReference>
<dbReference type="RefSeq" id="WP_183971463.1">
    <property type="nucleotide sequence ID" value="NZ_JACIBY010000001.1"/>
</dbReference>
<feature type="chain" id="PRO_5030976674" evidence="6">
    <location>
        <begin position="20"/>
        <end position="825"/>
    </location>
</feature>
<dbReference type="SUPFAM" id="SSF81296">
    <property type="entry name" value="E set domains"/>
    <property type="match status" value="1"/>
</dbReference>
<organism evidence="8 9">
    <name type="scientific">Runella defluvii</name>
    <dbReference type="NCBI Taxonomy" id="370973"/>
    <lineage>
        <taxon>Bacteria</taxon>
        <taxon>Pseudomonadati</taxon>
        <taxon>Bacteroidota</taxon>
        <taxon>Cytophagia</taxon>
        <taxon>Cytophagales</taxon>
        <taxon>Spirosomataceae</taxon>
        <taxon>Runella</taxon>
    </lineage>
</organism>
<comment type="caution">
    <text evidence="8">The sequence shown here is derived from an EMBL/GenBank/DDBJ whole genome shotgun (WGS) entry which is preliminary data.</text>
</comment>
<comment type="similarity">
    <text evidence="1">Belongs to the glycosyl hydrolase 9 (cellulase E) family.</text>
</comment>
<dbReference type="Gene3D" id="2.60.40.10">
    <property type="entry name" value="Immunoglobulins"/>
    <property type="match status" value="1"/>
</dbReference>
<proteinExistence type="inferred from homology"/>
<dbReference type="InterPro" id="IPR014756">
    <property type="entry name" value="Ig_E-set"/>
</dbReference>
<evidence type="ECO:0000313" key="9">
    <source>
        <dbReference type="Proteomes" id="UP000541352"/>
    </source>
</evidence>
<evidence type="ECO:0000256" key="6">
    <source>
        <dbReference type="SAM" id="SignalP"/>
    </source>
</evidence>
<dbReference type="PANTHER" id="PTHR22298">
    <property type="entry name" value="ENDO-1,4-BETA-GLUCANASE"/>
    <property type="match status" value="1"/>
</dbReference>
<reference evidence="8 9" key="1">
    <citation type="submission" date="2020-08" db="EMBL/GenBank/DDBJ databases">
        <title>Genomic Encyclopedia of Type Strains, Phase IV (KMG-IV): sequencing the most valuable type-strain genomes for metagenomic binning, comparative biology and taxonomic classification.</title>
        <authorList>
            <person name="Goeker M."/>
        </authorList>
    </citation>
    <scope>NUCLEOTIDE SEQUENCE [LARGE SCALE GENOMIC DNA]</scope>
    <source>
        <strain evidence="8 9">DSM 17976</strain>
    </source>
</reference>
<dbReference type="CDD" id="cd10917">
    <property type="entry name" value="CE4_NodB_like_6s_7s"/>
    <property type="match status" value="1"/>
</dbReference>
<sequence length="825" mass="93616">MKKISVFAFFCLVCNTLLAQTSWIRINQLGYLPNSTKVAVLVSKEWPSVSSFEVCEALTDKVVWSSKSVKTFGAYAAFKSGFRLNFSTLKKTGAYYLRAAGVRSPNFRIANDVYDGTADFVLKYMRQQRRGYNPFLKDSCHRQDGYIIYHPDSTKNGTFIDASGGWHDASDYLQYVATSANATYQLLFAYQQNPQSFGDKHDAAGHPKPNGIPDVLDEAKWGLDWLVKMNPEKDVMYNQLADDRDHAGMRLPNKDVIVYNPNWGLGRPVYRVTGQPQGLFKYKNRTTGVASTAGKYASAFALGSQVLANYYPTFAENLLQKAKDAYEYGKRFPGVCQTAPGRAPYFYEEDNYVDDMELAAAQLAQTTTAGATLWKEAAAFGRKEPSTPWMGADTAKHYQWYPFVNLGHYWLSKHSNVTQTEFRQLMKLGIDKVKARGETNPFLNGVPFIWCSNNLTVGILTQLHLYRNLTQDHQYEEVEAAMRDWLFGCNPWGTSMVCGLPEGGDWPNDPHSAFTHLYNYRIDGGLIDGPIYGSIFGKLIGITLYSPDEYADFQSKLVVYHDDYGDYSTNEPTMDGTASLSYILSAYQKEGQSQTKKAVKEPQGAWIRMDTTQKQVYLTFTGHEFGEGNLSVLDALKQQNVKASFFLTGDFLRNPAFQPAIRRMIQEGHYVGMHSDKHLLYCDWGKRDSLLVTQAQFEKDLRDNFAELAKLRLRPEQTSVFMPPYEWYNAVVENWTRDLGLTMVNFTPGTGTNADYTWPDLPNYRSSEQLYDRLMNVEKTSSTDLNGAIVLIHSGTDPRRTDKFYNYLSQLLKDLQAKGYRFGRF</sequence>
<evidence type="ECO:0000259" key="7">
    <source>
        <dbReference type="PROSITE" id="PS51677"/>
    </source>
</evidence>
<dbReference type="InterPro" id="IPR013783">
    <property type="entry name" value="Ig-like_fold"/>
</dbReference>
<name>A0A7W5ZG19_9BACT</name>
<evidence type="ECO:0000256" key="1">
    <source>
        <dbReference type="ARBA" id="ARBA00007072"/>
    </source>
</evidence>
<dbReference type="InterPro" id="IPR004197">
    <property type="entry name" value="Cellulase_Ig-like"/>
</dbReference>
<keyword evidence="9" id="KW-1185">Reference proteome</keyword>
<keyword evidence="2" id="KW-0378">Hydrolase</keyword>
<dbReference type="Proteomes" id="UP000541352">
    <property type="component" value="Unassembled WGS sequence"/>
</dbReference>
<accession>A0A7W5ZG19</accession>
<evidence type="ECO:0000313" key="8">
    <source>
        <dbReference type="EMBL" id="MBB3836692.1"/>
    </source>
</evidence>
<dbReference type="Pfam" id="PF02927">
    <property type="entry name" value="CelD_N"/>
    <property type="match status" value="1"/>
</dbReference>
<dbReference type="InterPro" id="IPR011330">
    <property type="entry name" value="Glyco_hydro/deAcase_b/a-brl"/>
</dbReference>
<gene>
    <name evidence="8" type="ORF">FHS57_000674</name>
</gene>
<evidence type="ECO:0000256" key="5">
    <source>
        <dbReference type="ARBA" id="ARBA00023326"/>
    </source>
</evidence>
<dbReference type="SUPFAM" id="SSF88713">
    <property type="entry name" value="Glycoside hydrolase/deacetylase"/>
    <property type="match status" value="1"/>
</dbReference>
<dbReference type="Gene3D" id="1.50.10.10">
    <property type="match status" value="1"/>
</dbReference>
<dbReference type="InterPro" id="IPR012341">
    <property type="entry name" value="6hp_glycosidase-like_sf"/>
</dbReference>
<dbReference type="Pfam" id="PF00759">
    <property type="entry name" value="Glyco_hydro_9"/>
    <property type="match status" value="1"/>
</dbReference>
<dbReference type="GO" id="GO:0008810">
    <property type="term" value="F:cellulase activity"/>
    <property type="evidence" value="ECO:0007669"/>
    <property type="project" value="InterPro"/>
</dbReference>
<keyword evidence="3" id="KW-0119">Carbohydrate metabolism</keyword>
<keyword evidence="4" id="KW-0326">Glycosidase</keyword>
<dbReference type="CDD" id="cd02850">
    <property type="entry name" value="E_set_Cellulase_N"/>
    <property type="match status" value="1"/>
</dbReference>
<dbReference type="Pfam" id="PF01522">
    <property type="entry name" value="Polysacc_deac_1"/>
    <property type="match status" value="1"/>
</dbReference>
<protein>
    <submittedName>
        <fullName evidence="8">Peptidoglycan/xylan/chitin deacetylase (PgdA/CDA1 family)</fullName>
    </submittedName>
</protein>
<dbReference type="InterPro" id="IPR002509">
    <property type="entry name" value="NODB_dom"/>
</dbReference>
<dbReference type="InterPro" id="IPR001701">
    <property type="entry name" value="Glyco_hydro_9"/>
</dbReference>
<dbReference type="EMBL" id="JACIBY010000001">
    <property type="protein sequence ID" value="MBB3836692.1"/>
    <property type="molecule type" value="Genomic_DNA"/>
</dbReference>
<dbReference type="PROSITE" id="PS51677">
    <property type="entry name" value="NODB"/>
    <property type="match status" value="1"/>
</dbReference>